<organism evidence="3 4">
    <name type="scientific">Methylorubrum salsuginis</name>
    <dbReference type="NCBI Taxonomy" id="414703"/>
    <lineage>
        <taxon>Bacteria</taxon>
        <taxon>Pseudomonadati</taxon>
        <taxon>Pseudomonadota</taxon>
        <taxon>Alphaproteobacteria</taxon>
        <taxon>Hyphomicrobiales</taxon>
        <taxon>Methylobacteriaceae</taxon>
        <taxon>Methylorubrum</taxon>
    </lineage>
</organism>
<dbReference type="OrthoDB" id="9793186at2"/>
<keyword evidence="4" id="KW-1185">Reference proteome</keyword>
<dbReference type="GO" id="GO:0009245">
    <property type="term" value="P:lipid A biosynthetic process"/>
    <property type="evidence" value="ECO:0007669"/>
    <property type="project" value="InterPro"/>
</dbReference>
<dbReference type="EMBL" id="FOSV01000001">
    <property type="protein sequence ID" value="SFK35960.1"/>
    <property type="molecule type" value="Genomic_DNA"/>
</dbReference>
<keyword evidence="1" id="KW-1133">Transmembrane helix</keyword>
<accession>A0A1I3YVZ5</accession>
<protein>
    <submittedName>
        <fullName evidence="3">Uncharacterized N-terminal domain of lipid-A-disaccharide synthase</fullName>
    </submittedName>
</protein>
<evidence type="ECO:0000313" key="4">
    <source>
        <dbReference type="Proteomes" id="UP000198804"/>
    </source>
</evidence>
<dbReference type="Pfam" id="PF07578">
    <property type="entry name" value="LAB_N"/>
    <property type="match status" value="1"/>
</dbReference>
<feature type="transmembrane region" description="Helical" evidence="1">
    <location>
        <begin position="23"/>
        <end position="41"/>
    </location>
</feature>
<evidence type="ECO:0000256" key="1">
    <source>
        <dbReference type="SAM" id="Phobius"/>
    </source>
</evidence>
<reference evidence="4" key="1">
    <citation type="submission" date="2016-10" db="EMBL/GenBank/DDBJ databases">
        <authorList>
            <person name="Varghese N."/>
            <person name="Submissions S."/>
        </authorList>
    </citation>
    <scope>NUCLEOTIDE SEQUENCE [LARGE SCALE GENOMIC DNA]</scope>
    <source>
        <strain evidence="4">CGMCC 1.6474</strain>
    </source>
</reference>
<dbReference type="GO" id="GO:0016020">
    <property type="term" value="C:membrane"/>
    <property type="evidence" value="ECO:0007669"/>
    <property type="project" value="GOC"/>
</dbReference>
<feature type="transmembrane region" description="Helical" evidence="1">
    <location>
        <begin position="53"/>
        <end position="75"/>
    </location>
</feature>
<name>A0A1I3YVZ5_9HYPH</name>
<dbReference type="SMART" id="SM01259">
    <property type="entry name" value="LAB_N"/>
    <property type="match status" value="1"/>
</dbReference>
<dbReference type="STRING" id="414703.SAMN04488125_101388"/>
<gene>
    <name evidence="3" type="ORF">SAMN04488125_101388</name>
</gene>
<evidence type="ECO:0000313" key="3">
    <source>
        <dbReference type="EMBL" id="SFK35960.1"/>
    </source>
</evidence>
<feature type="domain" description="Lipid A biosynthesis N-terminal" evidence="2">
    <location>
        <begin position="27"/>
        <end position="98"/>
    </location>
</feature>
<keyword evidence="1" id="KW-0472">Membrane</keyword>
<dbReference type="RefSeq" id="WP_091941374.1">
    <property type="nucleotide sequence ID" value="NZ_FOSV01000001.1"/>
</dbReference>
<sequence>MLIQLAEDLPAYFYDVFVTRFDFWLVFGVGAQLVFGSRFILQWWASERAGKSVMPLSFWFLSIVGGIMTLVYGFVRREPVIIIGQGLSTVIYVRNLVLIFRERRRAKAARIGAEA</sequence>
<dbReference type="InterPro" id="IPR011499">
    <property type="entry name" value="Lipid_A_biosynth_N"/>
</dbReference>
<proteinExistence type="predicted"/>
<dbReference type="GO" id="GO:0008915">
    <property type="term" value="F:lipid-A-disaccharide synthase activity"/>
    <property type="evidence" value="ECO:0007669"/>
    <property type="project" value="InterPro"/>
</dbReference>
<dbReference type="Gene3D" id="1.20.1280.290">
    <property type="match status" value="1"/>
</dbReference>
<dbReference type="AlphaFoldDB" id="A0A1I3YVZ5"/>
<dbReference type="Proteomes" id="UP000198804">
    <property type="component" value="Unassembled WGS sequence"/>
</dbReference>
<keyword evidence="1" id="KW-0812">Transmembrane</keyword>
<feature type="transmembrane region" description="Helical" evidence="1">
    <location>
        <begin position="81"/>
        <end position="100"/>
    </location>
</feature>
<evidence type="ECO:0000259" key="2">
    <source>
        <dbReference type="SMART" id="SM01259"/>
    </source>
</evidence>